<sequence length="59" mass="6560">MALVMAVSIAKPARVSGLPAGFIDLDLCLMKNGWHSREPWRTKYQDAQSAPLRTGMDRT</sequence>
<comment type="caution">
    <text evidence="1">The sequence shown here is derived from an EMBL/GenBank/DDBJ whole genome shotgun (WGS) entry which is preliminary data.</text>
</comment>
<evidence type="ECO:0000313" key="1">
    <source>
        <dbReference type="EMBL" id="KNH20130.1"/>
    </source>
</evidence>
<reference evidence="1 2" key="1">
    <citation type="submission" date="2015-06" db="EMBL/GenBank/DDBJ databases">
        <authorList>
            <person name="Hoefler B.C."/>
            <person name="Straight P.D."/>
        </authorList>
    </citation>
    <scope>NUCLEOTIDE SEQUENCE [LARGE SCALE GENOMIC DNA]</scope>
    <source>
        <strain evidence="1 2">Riq4</strain>
    </source>
</reference>
<organism evidence="1 2">
    <name type="scientific">Pseudomonas syringae</name>
    <dbReference type="NCBI Taxonomy" id="317"/>
    <lineage>
        <taxon>Bacteria</taxon>
        <taxon>Pseudomonadati</taxon>
        <taxon>Pseudomonadota</taxon>
        <taxon>Gammaproteobacteria</taxon>
        <taxon>Pseudomonadales</taxon>
        <taxon>Pseudomonadaceae</taxon>
        <taxon>Pseudomonas</taxon>
    </lineage>
</organism>
<gene>
    <name evidence="1" type="ORF">ACS77_24985</name>
</gene>
<protein>
    <submittedName>
        <fullName evidence="1">Uncharacterized protein</fullName>
    </submittedName>
</protein>
<name>A0A0L1LUZ9_PSESX</name>
<proteinExistence type="predicted"/>
<dbReference type="EMBL" id="LFQK01000056">
    <property type="protein sequence ID" value="KNH20130.1"/>
    <property type="molecule type" value="Genomic_DNA"/>
</dbReference>
<dbReference type="AlphaFoldDB" id="A0A0L1LUZ9"/>
<evidence type="ECO:0000313" key="2">
    <source>
        <dbReference type="Proteomes" id="UP000036955"/>
    </source>
</evidence>
<accession>A0A0L1LUZ9</accession>
<dbReference type="Proteomes" id="UP000036955">
    <property type="component" value="Unassembled WGS sequence"/>
</dbReference>